<feature type="transmembrane region" description="Helical" evidence="1">
    <location>
        <begin position="116"/>
        <end position="136"/>
    </location>
</feature>
<keyword evidence="1" id="KW-0812">Transmembrane</keyword>
<dbReference type="Pfam" id="PF24417">
    <property type="entry name" value="DUF7549"/>
    <property type="match status" value="1"/>
</dbReference>
<feature type="transmembrane region" description="Helical" evidence="1">
    <location>
        <begin position="82"/>
        <end position="104"/>
    </location>
</feature>
<keyword evidence="3" id="KW-1185">Reference proteome</keyword>
<evidence type="ECO:0000313" key="3">
    <source>
        <dbReference type="Proteomes" id="UP000263012"/>
    </source>
</evidence>
<dbReference type="AlphaFoldDB" id="A0A343TM51"/>
<keyword evidence="1" id="KW-0472">Membrane</keyword>
<dbReference type="OrthoDB" id="238194at2157"/>
<protein>
    <recommendedName>
        <fullName evidence="4">TIGR04206 family protein</fullName>
    </recommendedName>
</protein>
<reference evidence="3" key="1">
    <citation type="submission" date="2017-11" db="EMBL/GenBank/DDBJ databases">
        <title>Phenotypic and genomic properties of facultatively anaerobic sulfur-reducing natronoarchaea from hypersaline soda lakes.</title>
        <authorList>
            <person name="Sorokin D.Y."/>
            <person name="Kublanov I.V."/>
            <person name="Roman P."/>
            <person name="Sinninghe Damste J.S."/>
            <person name="Golyshin P.N."/>
            <person name="Rojo D."/>
            <person name="Ciordia S."/>
            <person name="Mena M.D.C."/>
            <person name="Ferrer M."/>
            <person name="Messina E."/>
            <person name="Smedile F."/>
            <person name="La Spada G."/>
            <person name="La Cono V."/>
            <person name="Yakimov M.M."/>
        </authorList>
    </citation>
    <scope>NUCLEOTIDE SEQUENCE [LARGE SCALE GENOMIC DNA]</scope>
    <source>
        <strain evidence="3">AArc-Sl</strain>
    </source>
</reference>
<accession>A0A343TM51</accession>
<dbReference type="Proteomes" id="UP000263012">
    <property type="component" value="Chromosome"/>
</dbReference>
<organism evidence="2 3">
    <name type="scientific">Halalkaliarchaeum desulfuricum</name>
    <dbReference type="NCBI Taxonomy" id="2055893"/>
    <lineage>
        <taxon>Archaea</taxon>
        <taxon>Methanobacteriati</taxon>
        <taxon>Methanobacteriota</taxon>
        <taxon>Stenosarchaea group</taxon>
        <taxon>Halobacteria</taxon>
        <taxon>Halobacteriales</taxon>
        <taxon>Haloferacaceae</taxon>
        <taxon>Halalkaliarchaeum</taxon>
    </lineage>
</organism>
<sequence>MWVRSEYAGELAVVSAWLAVFIPWNVALSERVFDGRFLAVRFPLFEVQYGWGFAIPELNGLGIQSVPAAIRLQAGESVAVAYQLWGVAAIVVLAAAAVAGVYYLREAAVESGPVDPVRLIGALLVLAGVLFVGAAYLRYSLGIPEYPIPLGTVILLVLGVVLLRVDRRN</sequence>
<dbReference type="RefSeq" id="WP_119819985.1">
    <property type="nucleotide sequence ID" value="NZ_CP025066.1"/>
</dbReference>
<name>A0A343TM51_9EURY</name>
<keyword evidence="1" id="KW-1133">Transmembrane helix</keyword>
<evidence type="ECO:0008006" key="4">
    <source>
        <dbReference type="Google" id="ProtNLM"/>
    </source>
</evidence>
<evidence type="ECO:0000256" key="1">
    <source>
        <dbReference type="SAM" id="Phobius"/>
    </source>
</evidence>
<dbReference type="InterPro" id="IPR055971">
    <property type="entry name" value="DUF7549"/>
</dbReference>
<evidence type="ECO:0000313" key="2">
    <source>
        <dbReference type="EMBL" id="AUX10173.1"/>
    </source>
</evidence>
<proteinExistence type="predicted"/>
<dbReference type="EMBL" id="CP025066">
    <property type="protein sequence ID" value="AUX10173.1"/>
    <property type="molecule type" value="Genomic_DNA"/>
</dbReference>
<feature type="transmembrane region" description="Helical" evidence="1">
    <location>
        <begin position="148"/>
        <end position="165"/>
    </location>
</feature>
<dbReference type="GeneID" id="37878910"/>
<dbReference type="KEGG" id="hdf:AArcSl_2553"/>
<gene>
    <name evidence="2" type="ORF">AArcSl_2553</name>
</gene>